<feature type="signal peptide" evidence="2">
    <location>
        <begin position="1"/>
        <end position="31"/>
    </location>
</feature>
<organism evidence="3 4">
    <name type="scientific">Pigmentiphaga kullae</name>
    <dbReference type="NCBI Taxonomy" id="151784"/>
    <lineage>
        <taxon>Bacteria</taxon>
        <taxon>Pseudomonadati</taxon>
        <taxon>Pseudomonadota</taxon>
        <taxon>Betaproteobacteria</taxon>
        <taxon>Burkholderiales</taxon>
        <taxon>Alcaligenaceae</taxon>
        <taxon>Pigmentiphaga</taxon>
    </lineage>
</organism>
<protein>
    <submittedName>
        <fullName evidence="3">Tripartite-type tricarboxylate transporter receptor subunit TctC</fullName>
    </submittedName>
</protein>
<dbReference type="SUPFAM" id="SSF53850">
    <property type="entry name" value="Periplasmic binding protein-like II"/>
    <property type="match status" value="1"/>
</dbReference>
<reference evidence="3 4" key="1">
    <citation type="submission" date="2019-02" db="EMBL/GenBank/DDBJ databases">
        <title>Genomic Encyclopedia of Type Strains, Phase IV (KMG-IV): sequencing the most valuable type-strain genomes for metagenomic binning, comparative biology and taxonomic classification.</title>
        <authorList>
            <person name="Goeker M."/>
        </authorList>
    </citation>
    <scope>NUCLEOTIDE SEQUENCE [LARGE SCALE GENOMIC DNA]</scope>
    <source>
        <strain evidence="3 4">K24</strain>
    </source>
</reference>
<dbReference type="InterPro" id="IPR006311">
    <property type="entry name" value="TAT_signal"/>
</dbReference>
<keyword evidence="4" id="KW-1185">Reference proteome</keyword>
<evidence type="ECO:0000313" key="3">
    <source>
        <dbReference type="EMBL" id="RZS84701.1"/>
    </source>
</evidence>
<dbReference type="PANTHER" id="PTHR42928">
    <property type="entry name" value="TRICARBOXYLATE-BINDING PROTEIN"/>
    <property type="match status" value="1"/>
</dbReference>
<sequence>MSPRLPHIPRRRSLAALAAGLLLGAAGTAAAQDYPRQPIKLLVPSVPGSAPDAFARILAEPLSGGLGQKVVVENKPGAGGLIAMETLAKAEPNGYTLAIAHDGNMAINTIVYKQLPYRPLQDFTPVSLLGFNEFVLAANPTLKIKTFAEFVAYARGRQGKATYGSAGVGSPNHLFMEQLMQAAGIPLSHVPYKGGPAAMQDLLGGQIDVMLVGLSPALPHIQGGKLVAVAVPQAARSKMLPGTPTVAESIPGFSTRTWFGLYGPAGLPAAVVERLNRELRRVLADPSVKDRIAAQGMVAEAGSPATLAAMTEEDIRRYRQLADAIKLEAN</sequence>
<proteinExistence type="inferred from homology"/>
<evidence type="ECO:0000256" key="1">
    <source>
        <dbReference type="ARBA" id="ARBA00006987"/>
    </source>
</evidence>
<dbReference type="Proteomes" id="UP000292445">
    <property type="component" value="Unassembled WGS sequence"/>
</dbReference>
<dbReference type="AlphaFoldDB" id="A0A4Q7NI63"/>
<keyword evidence="2" id="KW-0732">Signal</keyword>
<feature type="chain" id="PRO_5020858124" evidence="2">
    <location>
        <begin position="32"/>
        <end position="330"/>
    </location>
</feature>
<gene>
    <name evidence="3" type="ORF">EV675_0720</name>
</gene>
<dbReference type="PANTHER" id="PTHR42928:SF5">
    <property type="entry name" value="BLR1237 PROTEIN"/>
    <property type="match status" value="1"/>
</dbReference>
<keyword evidence="3" id="KW-0675">Receptor</keyword>
<dbReference type="Gene3D" id="3.40.190.10">
    <property type="entry name" value="Periplasmic binding protein-like II"/>
    <property type="match status" value="1"/>
</dbReference>
<dbReference type="EMBL" id="SGXC01000001">
    <property type="protein sequence ID" value="RZS84701.1"/>
    <property type="molecule type" value="Genomic_DNA"/>
</dbReference>
<dbReference type="InterPro" id="IPR042100">
    <property type="entry name" value="Bug_dom1"/>
</dbReference>
<comment type="caution">
    <text evidence="3">The sequence shown here is derived from an EMBL/GenBank/DDBJ whole genome shotgun (WGS) entry which is preliminary data.</text>
</comment>
<name>A0A4Q7NI63_9BURK</name>
<dbReference type="PIRSF" id="PIRSF017082">
    <property type="entry name" value="YflP"/>
    <property type="match status" value="1"/>
</dbReference>
<dbReference type="CDD" id="cd13578">
    <property type="entry name" value="PBP2_Bug27"/>
    <property type="match status" value="1"/>
</dbReference>
<dbReference type="RefSeq" id="WP_130356038.1">
    <property type="nucleotide sequence ID" value="NZ_SGXC01000001.1"/>
</dbReference>
<comment type="similarity">
    <text evidence="1">Belongs to the UPF0065 (bug) family.</text>
</comment>
<dbReference type="Pfam" id="PF03401">
    <property type="entry name" value="TctC"/>
    <property type="match status" value="1"/>
</dbReference>
<dbReference type="Gene3D" id="3.40.190.150">
    <property type="entry name" value="Bordetella uptake gene, domain 1"/>
    <property type="match status" value="1"/>
</dbReference>
<evidence type="ECO:0000313" key="4">
    <source>
        <dbReference type="Proteomes" id="UP000292445"/>
    </source>
</evidence>
<evidence type="ECO:0000256" key="2">
    <source>
        <dbReference type="SAM" id="SignalP"/>
    </source>
</evidence>
<dbReference type="PROSITE" id="PS51318">
    <property type="entry name" value="TAT"/>
    <property type="match status" value="1"/>
</dbReference>
<dbReference type="InterPro" id="IPR005064">
    <property type="entry name" value="BUG"/>
</dbReference>
<dbReference type="OrthoDB" id="8858091at2"/>
<accession>A0A4Q7NI63</accession>